<proteinExistence type="predicted"/>
<accession>A0A0A0BBG8</accession>
<evidence type="ECO:0000256" key="1">
    <source>
        <dbReference type="SAM" id="MobiDB-lite"/>
    </source>
</evidence>
<comment type="caution">
    <text evidence="2">The sequence shown here is derived from an EMBL/GenBank/DDBJ whole genome shotgun (WGS) entry which is preliminary data.</text>
</comment>
<gene>
    <name evidence="2" type="ORF">Q760_03135</name>
</gene>
<dbReference type="STRING" id="1408250.Q760_03135"/>
<dbReference type="Pfam" id="PF14013">
    <property type="entry name" value="MT0933_antitox"/>
    <property type="match status" value="1"/>
</dbReference>
<keyword evidence="3" id="KW-1185">Reference proteome</keyword>
<feature type="region of interest" description="Disordered" evidence="1">
    <location>
        <begin position="1"/>
        <end position="59"/>
    </location>
</feature>
<dbReference type="InterPro" id="IPR028037">
    <property type="entry name" value="Antitoxin_Rv0909/MT0933"/>
</dbReference>
<evidence type="ECO:0000313" key="3">
    <source>
        <dbReference type="Proteomes" id="UP000029833"/>
    </source>
</evidence>
<sequence length="59" mass="5908">MGIDDLAGKAEGALDSEKGEKASDAALDKGQDAASNATGGKHDEQLEKAGDAADQHLGQ</sequence>
<name>A0A0A0BBG8_9CELL</name>
<evidence type="ECO:0000313" key="2">
    <source>
        <dbReference type="EMBL" id="KGM03437.1"/>
    </source>
</evidence>
<dbReference type="RefSeq" id="WP_034625433.1">
    <property type="nucleotide sequence ID" value="NZ_AXNT01000013.1"/>
</dbReference>
<dbReference type="AlphaFoldDB" id="A0A0A0BBG8"/>
<reference evidence="2 3" key="1">
    <citation type="submission" date="2013-10" db="EMBL/GenBank/DDBJ databases">
        <authorList>
            <person name="Wang G."/>
            <person name="Zhuang W."/>
        </authorList>
    </citation>
    <scope>NUCLEOTIDE SEQUENCE [LARGE SCALE GENOMIC DNA]</scope>
    <source>
        <strain evidence="2 3">DSM 20118</strain>
    </source>
</reference>
<protein>
    <submittedName>
        <fullName evidence="2">MT0933-like antitoxin protein</fullName>
    </submittedName>
</protein>
<dbReference type="Proteomes" id="UP000029833">
    <property type="component" value="Unassembled WGS sequence"/>
</dbReference>
<organism evidence="2 3">
    <name type="scientific">Cellulomonas cellasea DSM 20118</name>
    <dbReference type="NCBI Taxonomy" id="1408250"/>
    <lineage>
        <taxon>Bacteria</taxon>
        <taxon>Bacillati</taxon>
        <taxon>Actinomycetota</taxon>
        <taxon>Actinomycetes</taxon>
        <taxon>Micrococcales</taxon>
        <taxon>Cellulomonadaceae</taxon>
        <taxon>Cellulomonas</taxon>
    </lineage>
</organism>
<dbReference type="OrthoDB" id="3267972at2"/>
<feature type="compositionally biased region" description="Basic and acidic residues" evidence="1">
    <location>
        <begin position="40"/>
        <end position="59"/>
    </location>
</feature>
<feature type="compositionally biased region" description="Basic and acidic residues" evidence="1">
    <location>
        <begin position="15"/>
        <end position="31"/>
    </location>
</feature>
<dbReference type="EMBL" id="AXNT01000013">
    <property type="protein sequence ID" value="KGM03437.1"/>
    <property type="molecule type" value="Genomic_DNA"/>
</dbReference>